<dbReference type="InterPro" id="IPR013244">
    <property type="entry name" value="Sec39_domain"/>
</dbReference>
<evidence type="ECO:0000256" key="3">
    <source>
        <dbReference type="ARBA" id="ARBA00022824"/>
    </source>
</evidence>
<reference evidence="7" key="1">
    <citation type="submission" date="2023-03" db="EMBL/GenBank/DDBJ databases">
        <authorList>
            <person name="Julca I."/>
        </authorList>
    </citation>
    <scope>NUCLEOTIDE SEQUENCE</scope>
</reference>
<dbReference type="GO" id="GO:0000149">
    <property type="term" value="F:SNARE binding"/>
    <property type="evidence" value="ECO:0007669"/>
    <property type="project" value="TreeGrafter"/>
</dbReference>
<evidence type="ECO:0000256" key="1">
    <source>
        <dbReference type="ARBA" id="ARBA00004240"/>
    </source>
</evidence>
<sequence>MADSSGEVIFETRQHASGNYTSNYPPSRQQLSNDGGGRSFLSYLTPRGITQIKERWKGGKNRKITRYAALFISSHADHVAVSSMNQITFLHKDDHYKEPRGYFTSGSPGTFTCGTWSEVHDVLALVDDNNTLYFIKANGEEITRISGQQLKVSLPILGLIFRQDTDAKKPCLCTFSILASDGLLHDIEISQDPSASFSASHLPHTGAVLKKQIPKNFSCMDYHPELSIFAMVNSDGRFPSTAEHPGSCSLSLWQRSSCSILELMVSIEFEGSFSEEKCDAGKLTSSKVLISPQGTFIATMDLTGCLLTFKFHKEPCNLVKFFDGKTHKTDLSNDVVDFTWWSDDVLAVVERKGTFMLFDVPRGVKLLENHPVYSMPILGTSKELLRCIFLLESTYSEKTSITFEGKTINDLCLIEQLDFAKMRWSLLSLSERSVAEMYDLLISKQDYHAAFSFADRHGLDKDEVLKSQWVSSGQGVNEIKELLSTIKDQTFVVSQCIECLGHTEDAAKALLVHGLHLTDTYKFSESEEDASSPVWDFRVARLKLLQFRDRLETFLGINMGRFSAQGYHKFRCAPINKAAIALAENGKIGALNLLFKRHPYSLSPFVLEILDAIPETLSVQSYAHLLPGCSPLASIAMREEDWVECDKMISFTNKMSKDDSNKDLVRTELIIKKCMGFQWPSADSLSLWYKNRAKNIDMLSGQLDNCMHLIDFACRKGIDLQHFLEDISYLHQLIYFDDNIEEMDNSLSLSAWEKLPDYEKFKLMLAGVRDENIIQRLQRNAIPFMRKRNFHATTISTNELTTDSFLVRWLKEISSDNKLELCLITIEAGCKDMDNAYFFRDETEVVGCALECIYLCSSTDRWSTMASILSKLPTLQGLGNESLKMQLKVAEGHIEAGRLLALYQVPKPINFFREAHNDEKAVKQIIRLILSKFIRRQLGRGDHEWATLWHDLQSLQEKAFPFLDLEYVLIEFCRGLLKAGKFSLARNYLKGTGSVVLAADKAENLVILAAREYFYSASSLDSPEVWKAKDCLNILPNSRLVRMESDVIDVITVKLPELGVKILPLQYRQMKDPLEIVKLAITSQAGAYLNVEELIEIAKLLGLTSHEDMSAVQEAIAREAAVAGDLQLASDLCLVLAKKGHGSVWDLCAALARSQLENMDANSRKFLLGFSLSHCDEESINDLLNVWKDLDMQGQCENLIMESGIEPPESSNLGYFTLSYPLYGTQGSADFGTWSGKVGGVGHDSEMQLNAMKDKLSLVAKSLPGNDSNQWESLLLENGKILSFTALRLPWLLELASKAKSGKKYGSVRMQAVLTIMSWLVRNGFAPKDDLLASLAKSIMESPVTEDEDILGCAFLLNFVDAFSGVGIIEGLVEERENYDEIASIMNVGLIYGLLHNRGVECEDAAQRRMLLFGEFQQKHKSMALDERDELNRTQTAFWREWKMKLEQHKRVADQSRALEQIIPGVETARFLSGDTEYIESVLFSLVESVKLEKKHILPDVLKLADTYNVDRSKVLLSFMSAVFTSDIWAVDDIIMVLSEFKNELVSLADDLIKVISLSVYPMIDGHDKHRLAYMYDLLSECYLKLEMRDMDTRTKLSHSSKIFGQECIRVSFIRGLNFKRIAGLQDLNWGCFNDEVSSHITEDTVEALANMVRNLRGIYGDTVPQDLLTWQYVYYCHVLNLLATLKPKFDSEVSSPFLEDLQCLVTELELTYDVCRKYLKFIEYTDTLEIMKQFFSVTAQFDKPSNKLVDSMWLECLIKLLNVWLKLMRDMEELKSLQGLDKSLCSECLMTSVEVFLNLIVKGEVSQVEGWGTVIGFTISGLTGDPIAEVSEFCGAMILAGCQFSAVANVFTDAMCHLSPGTSSDVEDLSNLYLTVLGKILSDLERGSLDQEHLRCFFLSLHKYEGNLEDLTHVRLAVWSKLSKFSDDLQLPSHVRVYILELMQRITTTGKLVKGLCDERKDNVPPWEGWENVQITSANHDEMRGDDDLADRANRLSGTLVALRSSQQLSAISPVLGIAPEDLSSVESAVACFLKISEAVQSESHMDSLIAMLIEWEDLFPSERKDSDSPKVDDGGASSWSNDEWDEGWEESFVEEEPSKKEGDNDLICSLHPLHSCWMDIFRKLARFSKYLGILKLIDKYKGQSITLLDEDDTQNLIEMLLELDHFAALKTALLLPYEAQQVQCLEAVEQKLRQEQFSDEVGRNTELLFLLLASGIISTVIEKSSLYGTTFSYICYVIGSLSRLCQEVKLSTLQRATTTTGDEVTLVFNRLVFPCFVAELLKCRQHILAGFLVTKLMHTNASLSLVNVAGSCLESYLQKQLQLSEDNDSISWEDLNLPNSISILRGKMKSLIQSALSLLLTEGR</sequence>
<comment type="caution">
    <text evidence="7">The sequence shown here is derived from an EMBL/GenBank/DDBJ whole genome shotgun (WGS) entry which is preliminary data.</text>
</comment>
<proteinExistence type="predicted"/>
<feature type="domain" description="Sec39" evidence="6">
    <location>
        <begin position="579"/>
        <end position="879"/>
    </location>
</feature>
<dbReference type="EMBL" id="CATKSE010000001">
    <property type="protein sequence ID" value="CAI9086949.1"/>
    <property type="molecule type" value="Genomic_DNA"/>
</dbReference>
<evidence type="ECO:0000256" key="4">
    <source>
        <dbReference type="ARBA" id="ARBA00022927"/>
    </source>
</evidence>
<dbReference type="SUPFAM" id="SSF50978">
    <property type="entry name" value="WD40 repeat-like"/>
    <property type="match status" value="1"/>
</dbReference>
<dbReference type="PANTHER" id="PTHR15922:SF2">
    <property type="entry name" value="NBAS SUBUNIT OF NRZ TETHERING COMPLEX"/>
    <property type="match status" value="1"/>
</dbReference>
<evidence type="ECO:0000259" key="6">
    <source>
        <dbReference type="Pfam" id="PF08314"/>
    </source>
</evidence>
<keyword evidence="4" id="KW-0653">Protein transport</keyword>
<dbReference type="Proteomes" id="UP001161247">
    <property type="component" value="Unassembled WGS sequence"/>
</dbReference>
<gene>
    <name evidence="7" type="ORF">OLC1_LOCUS24909</name>
</gene>
<dbReference type="InterPro" id="IPR036322">
    <property type="entry name" value="WD40_repeat_dom_sf"/>
</dbReference>
<dbReference type="GO" id="GO:0015031">
    <property type="term" value="P:protein transport"/>
    <property type="evidence" value="ECO:0007669"/>
    <property type="project" value="UniProtKB-KW"/>
</dbReference>
<evidence type="ECO:0000313" key="8">
    <source>
        <dbReference type="Proteomes" id="UP001161247"/>
    </source>
</evidence>
<evidence type="ECO:0000313" key="7">
    <source>
        <dbReference type="EMBL" id="CAI9086949.1"/>
    </source>
</evidence>
<name>A0AAV1BWV8_OLDCO</name>
<feature type="compositionally biased region" description="Basic and acidic residues" evidence="5">
    <location>
        <begin position="2065"/>
        <end position="2075"/>
    </location>
</feature>
<protein>
    <submittedName>
        <fullName evidence="7">OLC1v1020891C1</fullName>
    </submittedName>
</protein>
<evidence type="ECO:0000256" key="2">
    <source>
        <dbReference type="ARBA" id="ARBA00022448"/>
    </source>
</evidence>
<evidence type="ECO:0000256" key="5">
    <source>
        <dbReference type="SAM" id="MobiDB-lite"/>
    </source>
</evidence>
<dbReference type="GO" id="GO:0070939">
    <property type="term" value="C:Dsl1/NZR complex"/>
    <property type="evidence" value="ECO:0007669"/>
    <property type="project" value="TreeGrafter"/>
</dbReference>
<feature type="region of interest" description="Disordered" evidence="5">
    <location>
        <begin position="2065"/>
        <end position="2104"/>
    </location>
</feature>
<organism evidence="7 8">
    <name type="scientific">Oldenlandia corymbosa var. corymbosa</name>
    <dbReference type="NCBI Taxonomy" id="529605"/>
    <lineage>
        <taxon>Eukaryota</taxon>
        <taxon>Viridiplantae</taxon>
        <taxon>Streptophyta</taxon>
        <taxon>Embryophyta</taxon>
        <taxon>Tracheophyta</taxon>
        <taxon>Spermatophyta</taxon>
        <taxon>Magnoliopsida</taxon>
        <taxon>eudicotyledons</taxon>
        <taxon>Gunneridae</taxon>
        <taxon>Pentapetalae</taxon>
        <taxon>asterids</taxon>
        <taxon>lamiids</taxon>
        <taxon>Gentianales</taxon>
        <taxon>Rubiaceae</taxon>
        <taxon>Rubioideae</taxon>
        <taxon>Spermacoceae</taxon>
        <taxon>Hedyotis-Oldenlandia complex</taxon>
        <taxon>Oldenlandia</taxon>
    </lineage>
</organism>
<feature type="compositionally biased region" description="Acidic residues" evidence="5">
    <location>
        <begin position="2084"/>
        <end position="2097"/>
    </location>
</feature>
<dbReference type="GO" id="GO:0006890">
    <property type="term" value="P:retrograde vesicle-mediated transport, Golgi to endoplasmic reticulum"/>
    <property type="evidence" value="ECO:0007669"/>
    <property type="project" value="InterPro"/>
</dbReference>
<comment type="subcellular location">
    <subcellularLocation>
        <location evidence="1">Endoplasmic reticulum</location>
    </subcellularLocation>
</comment>
<feature type="compositionally biased region" description="Polar residues" evidence="5">
    <location>
        <begin position="16"/>
        <end position="33"/>
    </location>
</feature>
<feature type="domain" description="Sec39" evidence="6">
    <location>
        <begin position="916"/>
        <end position="1104"/>
    </location>
</feature>
<keyword evidence="2" id="KW-0813">Transport</keyword>
<accession>A0AAV1BWV8</accession>
<keyword evidence="3" id="KW-0256">Endoplasmic reticulum</keyword>
<feature type="region of interest" description="Disordered" evidence="5">
    <location>
        <begin position="16"/>
        <end position="36"/>
    </location>
</feature>
<dbReference type="PANTHER" id="PTHR15922">
    <property type="entry name" value="NEUROBLASTOMA-AMPLIFIED SEQUENCE"/>
    <property type="match status" value="1"/>
</dbReference>
<keyword evidence="8" id="KW-1185">Reference proteome</keyword>
<dbReference type="Pfam" id="PF08314">
    <property type="entry name" value="Sec39"/>
    <property type="match status" value="2"/>
</dbReference>